<proteinExistence type="predicted"/>
<protein>
    <recommendedName>
        <fullName evidence="3">Transposase, YhgA-like</fullName>
    </recommendedName>
</protein>
<evidence type="ECO:0000313" key="1">
    <source>
        <dbReference type="EMBL" id="CUQ78876.1"/>
    </source>
</evidence>
<reference evidence="1 2" key="1">
    <citation type="submission" date="2015-09" db="EMBL/GenBank/DDBJ databases">
        <authorList>
            <consortium name="Pathogen Informatics"/>
        </authorList>
    </citation>
    <scope>NUCLEOTIDE SEQUENCE [LARGE SCALE GENOMIC DNA]</scope>
    <source>
        <strain evidence="1 2">2789STDY5834875</strain>
    </source>
</reference>
<organism evidence="1 2">
    <name type="scientific">Lachnospira eligens</name>
    <dbReference type="NCBI Taxonomy" id="39485"/>
    <lineage>
        <taxon>Bacteria</taxon>
        <taxon>Bacillati</taxon>
        <taxon>Bacillota</taxon>
        <taxon>Clostridia</taxon>
        <taxon>Lachnospirales</taxon>
        <taxon>Lachnospiraceae</taxon>
        <taxon>Lachnospira</taxon>
    </lineage>
</organism>
<dbReference type="EMBL" id="CZBU01000005">
    <property type="protein sequence ID" value="CUQ78876.1"/>
    <property type="molecule type" value="Genomic_DNA"/>
</dbReference>
<evidence type="ECO:0008006" key="3">
    <source>
        <dbReference type="Google" id="ProtNLM"/>
    </source>
</evidence>
<name>A0A174Z421_9FIRM</name>
<dbReference type="AlphaFoldDB" id="A0A174Z421"/>
<accession>A0A174Z421</accession>
<evidence type="ECO:0000313" key="2">
    <source>
        <dbReference type="Proteomes" id="UP000095621"/>
    </source>
</evidence>
<gene>
    <name evidence="1" type="ORF">ERS852490_02528</name>
</gene>
<sequence length="328" mass="38128">MAEKKDNVTSKFKDSVFCMLYRDKKNLLELYNALNNSAYTNVDDLQVTTLNGGSYMKYKDDASFLLCMSLYMFEQQSSKNPNMPLRFLHYVSDVFRELFSNSMLHRRSMIKIPVPHFVTFYNGLEKWVEDEDEIRLSDMYEIPTDNPELELKVRVININEDVHILNKCKTLRDYMTFVNKVRFKMGVEGDNVRIAVTEAMNECIDEDILVDFFEQHREEVVEVSIYDYDEEEVRRVLAEEYAQEVAQGMAQEIVEKAAKEASEKAFAEGEQSMMINQIIKKVKKSKTLETIASELEEEVADIKPIYDVVIAAAPDYNIDIIKNKLAIN</sequence>
<dbReference type="Proteomes" id="UP000095621">
    <property type="component" value="Unassembled WGS sequence"/>
</dbReference>
<dbReference type="RefSeq" id="WP_055216281.1">
    <property type="nucleotide sequence ID" value="NZ_CZBU01000005.1"/>
</dbReference>